<keyword evidence="1" id="KW-0472">Membrane</keyword>
<evidence type="ECO:0000256" key="1">
    <source>
        <dbReference type="SAM" id="Phobius"/>
    </source>
</evidence>
<feature type="transmembrane region" description="Helical" evidence="1">
    <location>
        <begin position="12"/>
        <end position="33"/>
    </location>
</feature>
<proteinExistence type="predicted"/>
<dbReference type="SUPFAM" id="SSF53474">
    <property type="entry name" value="alpha/beta-Hydrolases"/>
    <property type="match status" value="1"/>
</dbReference>
<feature type="transmembrane region" description="Helical" evidence="1">
    <location>
        <begin position="39"/>
        <end position="55"/>
    </location>
</feature>
<evidence type="ECO:0000313" key="2">
    <source>
        <dbReference type="EMBL" id="QNE04454.1"/>
    </source>
</evidence>
<gene>
    <name evidence="2" type="ORF">H4O24_10760</name>
</gene>
<keyword evidence="1" id="KW-1133">Transmembrane helix</keyword>
<dbReference type="EMBL" id="CP060052">
    <property type="protein sequence ID" value="QNE04454.1"/>
    <property type="molecule type" value="Genomic_DNA"/>
</dbReference>
<accession>A0A7G6VRT9</accession>
<sequence>MAQEDDHTERQYAQAATAFAAVTAFFASHLMPYADADKLAFWGFAFGASLAFIWLERGTDRTAWKVSSALCFFGSIIGLAWTAGMANRAYDETTQICAKLGADMVAGTAPDNGPQVFEALDCPPTVSLSRNRPILLRLP</sequence>
<protein>
    <submittedName>
        <fullName evidence="2">Uncharacterized protein</fullName>
    </submittedName>
</protein>
<dbReference type="InterPro" id="IPR029058">
    <property type="entry name" value="AB_hydrolase_fold"/>
</dbReference>
<feature type="transmembrane region" description="Helical" evidence="1">
    <location>
        <begin position="67"/>
        <end position="86"/>
    </location>
</feature>
<name>A0A7G6VRT9_9SPHN</name>
<reference evidence="2 3" key="1">
    <citation type="submission" date="2020-08" db="EMBL/GenBank/DDBJ databases">
        <authorList>
            <person name="Liu G."/>
            <person name="Sun C."/>
        </authorList>
    </citation>
    <scope>NUCLEOTIDE SEQUENCE [LARGE SCALE GENOMIC DNA]</scope>
    <source>
        <strain evidence="2 3">OT19</strain>
    </source>
</reference>
<dbReference type="RefSeq" id="WP_185883730.1">
    <property type="nucleotide sequence ID" value="NZ_CP060052.1"/>
</dbReference>
<organism evidence="2 3">
    <name type="scientific">Croceicoccus marinus</name>
    <dbReference type="NCBI Taxonomy" id="450378"/>
    <lineage>
        <taxon>Bacteria</taxon>
        <taxon>Pseudomonadati</taxon>
        <taxon>Pseudomonadota</taxon>
        <taxon>Alphaproteobacteria</taxon>
        <taxon>Sphingomonadales</taxon>
        <taxon>Erythrobacteraceae</taxon>
        <taxon>Croceicoccus</taxon>
    </lineage>
</organism>
<keyword evidence="1" id="KW-0812">Transmembrane</keyword>
<evidence type="ECO:0000313" key="3">
    <source>
        <dbReference type="Proteomes" id="UP000515297"/>
    </source>
</evidence>
<dbReference type="Proteomes" id="UP000515297">
    <property type="component" value="Chromosome"/>
</dbReference>
<dbReference type="AlphaFoldDB" id="A0A7G6VRT9"/>